<dbReference type="EMBL" id="BKCJ010355912">
    <property type="protein sequence ID" value="GFA01450.1"/>
    <property type="molecule type" value="Genomic_DNA"/>
</dbReference>
<accession>A0A699J0H2</accession>
<protein>
    <submittedName>
        <fullName evidence="2">Uncharacterized protein</fullName>
    </submittedName>
</protein>
<reference evidence="2" key="1">
    <citation type="journal article" date="2019" name="Sci. Rep.">
        <title>Draft genome of Tanacetum cinerariifolium, the natural source of mosquito coil.</title>
        <authorList>
            <person name="Yamashiro T."/>
            <person name="Shiraishi A."/>
            <person name="Satake H."/>
            <person name="Nakayama K."/>
        </authorList>
    </citation>
    <scope>NUCLEOTIDE SEQUENCE</scope>
</reference>
<dbReference type="EMBL" id="BKCJ010356385">
    <property type="protein sequence ID" value="GFA01774.1"/>
    <property type="molecule type" value="Genomic_DNA"/>
</dbReference>
<organism evidence="2">
    <name type="scientific">Tanacetum cinerariifolium</name>
    <name type="common">Dalmatian daisy</name>
    <name type="synonym">Chrysanthemum cinerariifolium</name>
    <dbReference type="NCBI Taxonomy" id="118510"/>
    <lineage>
        <taxon>Eukaryota</taxon>
        <taxon>Viridiplantae</taxon>
        <taxon>Streptophyta</taxon>
        <taxon>Embryophyta</taxon>
        <taxon>Tracheophyta</taxon>
        <taxon>Spermatophyta</taxon>
        <taxon>Magnoliopsida</taxon>
        <taxon>eudicotyledons</taxon>
        <taxon>Gunneridae</taxon>
        <taxon>Pentapetalae</taxon>
        <taxon>asterids</taxon>
        <taxon>campanulids</taxon>
        <taxon>Asterales</taxon>
        <taxon>Asteraceae</taxon>
        <taxon>Asteroideae</taxon>
        <taxon>Anthemideae</taxon>
        <taxon>Anthemidinae</taxon>
        <taxon>Tanacetum</taxon>
    </lineage>
</organism>
<dbReference type="AlphaFoldDB" id="A0A699J0H2"/>
<proteinExistence type="predicted"/>
<name>A0A699J0H2_TANCI</name>
<evidence type="ECO:0000313" key="1">
    <source>
        <dbReference type="EMBL" id="GFA01450.1"/>
    </source>
</evidence>
<sequence length="151" mass="17001">MFIESWDRSSFARAMIELIDNVELKDTIVISVLKLNPRQAARRVHVGLKLGFIRTKQVYQLVSNKNVANTSGKRNLLKKVDSPTKPDSDGEVEEVFNETASFMASTSLNSGGGSEYGIKSLLEQLRKTTVDHDYDAYDDDMYEGYDISENI</sequence>
<comment type="caution">
    <text evidence="2">The sequence shown here is derived from an EMBL/GenBank/DDBJ whole genome shotgun (WGS) entry which is preliminary data.</text>
</comment>
<gene>
    <name evidence="1" type="ORF">Tci_573422</name>
    <name evidence="2" type="ORF">Tci_573746</name>
</gene>
<evidence type="ECO:0000313" key="2">
    <source>
        <dbReference type="EMBL" id="GFA01774.1"/>
    </source>
</evidence>